<dbReference type="InterPro" id="IPR002942">
    <property type="entry name" value="S4_RNA-bd"/>
</dbReference>
<dbReference type="AlphaFoldDB" id="A0A4R3KWR6"/>
<protein>
    <submittedName>
        <fullName evidence="3">RNA-binding protein YlmH</fullName>
    </submittedName>
</protein>
<reference evidence="3 4" key="1">
    <citation type="submission" date="2019-03" db="EMBL/GenBank/DDBJ databases">
        <title>Genomic Encyclopedia of Type Strains, Phase IV (KMG-IV): sequencing the most valuable type-strain genomes for metagenomic binning, comparative biology and taxonomic classification.</title>
        <authorList>
            <person name="Goeker M."/>
        </authorList>
    </citation>
    <scope>NUCLEOTIDE SEQUENCE [LARGE SCALE GENOMIC DNA]</scope>
    <source>
        <strain evidence="3 4">DSM 26752</strain>
    </source>
</reference>
<accession>A0A4R3KWR6</accession>
<proteinExistence type="predicted"/>
<name>A0A4R3KWR6_9FIRM</name>
<evidence type="ECO:0000259" key="2">
    <source>
        <dbReference type="SMART" id="SM00363"/>
    </source>
</evidence>
<dbReference type="InterPro" id="IPR012677">
    <property type="entry name" value="Nucleotide-bd_a/b_plait_sf"/>
</dbReference>
<dbReference type="SMART" id="SM00363">
    <property type="entry name" value="S4"/>
    <property type="match status" value="1"/>
</dbReference>
<dbReference type="Gene3D" id="3.30.1370.160">
    <property type="match status" value="1"/>
</dbReference>
<evidence type="ECO:0000313" key="4">
    <source>
        <dbReference type="Proteomes" id="UP000294567"/>
    </source>
</evidence>
<dbReference type="GO" id="GO:0003723">
    <property type="term" value="F:RNA binding"/>
    <property type="evidence" value="ECO:0007669"/>
    <property type="project" value="UniProtKB-KW"/>
</dbReference>
<dbReference type="InterPro" id="IPR040591">
    <property type="entry name" value="RqcP2_RBD"/>
</dbReference>
<gene>
    <name evidence="3" type="ORF">EDD65_10559</name>
</gene>
<sequence>MVICLNLDKDKLVSHIKDKNQIMNMCRILDKIEIVMNTHKIQSTDFYDPYERRLAQSILNHFQEITYCELGGLEEAERKVFVIYPDYYQFKQEDIPICGFMIYDYVGRYSHRDFLGSILSLGINREKVGDILIHKNYTQIIVKNEISDYIFISLERIGNEKIKVMQIPLTDIKKGNVNYKEIYITVSSLRLDALISGSWNLSRQDSQKLIKRNNVKVNWEPIDKVYREVSKGDIVSVKGYGRFILDSIKGFSRKGRIRIKIRLLI</sequence>
<keyword evidence="1" id="KW-0694">RNA-binding</keyword>
<evidence type="ECO:0000256" key="1">
    <source>
        <dbReference type="PROSITE-ProRule" id="PRU00182"/>
    </source>
</evidence>
<dbReference type="CDD" id="cd00165">
    <property type="entry name" value="S4"/>
    <property type="match status" value="1"/>
</dbReference>
<dbReference type="SUPFAM" id="SSF55174">
    <property type="entry name" value="Alpha-L RNA-binding motif"/>
    <property type="match status" value="1"/>
</dbReference>
<feature type="domain" description="RNA-binding S4" evidence="2">
    <location>
        <begin position="189"/>
        <end position="249"/>
    </location>
</feature>
<dbReference type="PANTHER" id="PTHR13633">
    <property type="entry name" value="MITOCHONDRIAL TRANSCRIPTION RESCUE FACTOR 1"/>
    <property type="match status" value="1"/>
</dbReference>
<dbReference type="Gene3D" id="3.10.290.10">
    <property type="entry name" value="RNA-binding S4 domain"/>
    <property type="match status" value="1"/>
</dbReference>
<organism evidence="3 4">
    <name type="scientific">Keratinibaculum paraultunense</name>
    <dbReference type="NCBI Taxonomy" id="1278232"/>
    <lineage>
        <taxon>Bacteria</taxon>
        <taxon>Bacillati</taxon>
        <taxon>Bacillota</taxon>
        <taxon>Tissierellia</taxon>
        <taxon>Tissierellales</taxon>
        <taxon>Tepidimicrobiaceae</taxon>
        <taxon>Keratinibaculum</taxon>
    </lineage>
</organism>
<comment type="caution">
    <text evidence="3">The sequence shown here is derived from an EMBL/GenBank/DDBJ whole genome shotgun (WGS) entry which is preliminary data.</text>
</comment>
<dbReference type="Pfam" id="PF17774">
    <property type="entry name" value="YlmH_RBD"/>
    <property type="match status" value="1"/>
</dbReference>
<dbReference type="EMBL" id="SMAE01000005">
    <property type="protein sequence ID" value="TCS89586.1"/>
    <property type="molecule type" value="Genomic_DNA"/>
</dbReference>
<dbReference type="Proteomes" id="UP000294567">
    <property type="component" value="Unassembled WGS sequence"/>
</dbReference>
<evidence type="ECO:0000313" key="3">
    <source>
        <dbReference type="EMBL" id="TCS89586.1"/>
    </source>
</evidence>
<dbReference type="PROSITE" id="PS50889">
    <property type="entry name" value="S4"/>
    <property type="match status" value="1"/>
</dbReference>
<dbReference type="PANTHER" id="PTHR13633:SF3">
    <property type="entry name" value="MITOCHONDRIAL TRANSCRIPTION RESCUE FACTOR 1"/>
    <property type="match status" value="1"/>
</dbReference>
<keyword evidence="4" id="KW-1185">Reference proteome</keyword>
<dbReference type="Gene3D" id="3.30.70.330">
    <property type="match status" value="1"/>
</dbReference>
<dbReference type="InterPro" id="IPR036986">
    <property type="entry name" value="S4_RNA-bd_sf"/>
</dbReference>